<protein>
    <submittedName>
        <fullName evidence="3">Uncharacterized protein LOC116304774</fullName>
    </submittedName>
</protein>
<evidence type="ECO:0000313" key="3">
    <source>
        <dbReference type="RefSeq" id="XP_031570412.1"/>
    </source>
</evidence>
<gene>
    <name evidence="3" type="primary">LOC116304774</name>
</gene>
<accession>A0A6P8IU22</accession>
<feature type="compositionally biased region" description="Basic residues" evidence="1">
    <location>
        <begin position="60"/>
        <end position="70"/>
    </location>
</feature>
<evidence type="ECO:0000256" key="1">
    <source>
        <dbReference type="SAM" id="MobiDB-lite"/>
    </source>
</evidence>
<feature type="compositionally biased region" description="Low complexity" evidence="1">
    <location>
        <begin position="19"/>
        <end position="32"/>
    </location>
</feature>
<organism evidence="2 3">
    <name type="scientific">Actinia tenebrosa</name>
    <name type="common">Australian red waratah sea anemone</name>
    <dbReference type="NCBI Taxonomy" id="6105"/>
    <lineage>
        <taxon>Eukaryota</taxon>
        <taxon>Metazoa</taxon>
        <taxon>Cnidaria</taxon>
        <taxon>Anthozoa</taxon>
        <taxon>Hexacorallia</taxon>
        <taxon>Actiniaria</taxon>
        <taxon>Actiniidae</taxon>
        <taxon>Actinia</taxon>
    </lineage>
</organism>
<name>A0A6P8IU22_ACTTE</name>
<dbReference type="AlphaFoldDB" id="A0A6P8IU22"/>
<feature type="unsure residue" description="E or Q" evidence="3">
    <location>
        <position position="75"/>
    </location>
</feature>
<keyword evidence="2" id="KW-1185">Reference proteome</keyword>
<dbReference type="Proteomes" id="UP000515163">
    <property type="component" value="Unplaced"/>
</dbReference>
<sequence>MAVQMQHAKNQEAADPLVDSFDGMSDMSSDSDNAQPTNEDTNEGHEEPKKQSQPALTKPKPSKKRKSGKKTKLDELMEQATKMMDEAGKASRTHRKYLKNMAADKGFDISSDSG</sequence>
<dbReference type="OrthoDB" id="10352828at2759"/>
<proteinExistence type="predicted"/>
<evidence type="ECO:0000313" key="2">
    <source>
        <dbReference type="Proteomes" id="UP000515163"/>
    </source>
</evidence>
<dbReference type="KEGG" id="aten:116304774"/>
<dbReference type="InParanoid" id="A0A6P8IU22"/>
<reference evidence="3" key="1">
    <citation type="submission" date="2025-08" db="UniProtKB">
        <authorList>
            <consortium name="RefSeq"/>
        </authorList>
    </citation>
    <scope>IDENTIFICATION</scope>
    <source>
        <tissue evidence="3">Tentacle</tissue>
    </source>
</reference>
<feature type="region of interest" description="Disordered" evidence="1">
    <location>
        <begin position="1"/>
        <end position="78"/>
    </location>
</feature>
<dbReference type="RefSeq" id="XP_031570412.1">
    <property type="nucleotide sequence ID" value="XM_031714552.1"/>
</dbReference>